<reference evidence="2 3" key="1">
    <citation type="journal article" date="2019" name="PLoS Biol.">
        <title>Sex chromosomes control vertical transmission of feminizing Wolbachia symbionts in an isopod.</title>
        <authorList>
            <person name="Becking T."/>
            <person name="Chebbi M.A."/>
            <person name="Giraud I."/>
            <person name="Moumen B."/>
            <person name="Laverre T."/>
            <person name="Caubet Y."/>
            <person name="Peccoud J."/>
            <person name="Gilbert C."/>
            <person name="Cordaux R."/>
        </authorList>
    </citation>
    <scope>NUCLEOTIDE SEQUENCE [LARGE SCALE GENOMIC DNA]</scope>
    <source>
        <strain evidence="2">ANa2</strain>
        <tissue evidence="2">Whole body excluding digestive tract and cuticle</tissue>
    </source>
</reference>
<dbReference type="EMBL" id="SEYY01020758">
    <property type="protein sequence ID" value="KAB7497045.1"/>
    <property type="molecule type" value="Genomic_DNA"/>
</dbReference>
<sequence>MLRLSAQKAIRENVMFRIFLIVSILIILVVRGTMLFDNTVTESNALLSYETYFWLLICSSLN</sequence>
<keyword evidence="3" id="KW-1185">Reference proteome</keyword>
<dbReference type="Proteomes" id="UP000326759">
    <property type="component" value="Unassembled WGS sequence"/>
</dbReference>
<keyword evidence="1" id="KW-1133">Transmembrane helix</keyword>
<proteinExistence type="predicted"/>
<keyword evidence="1" id="KW-0812">Transmembrane</keyword>
<gene>
    <name evidence="2" type="ORF">Anas_05594</name>
</gene>
<name>A0A5N5ST05_9CRUS</name>
<evidence type="ECO:0000256" key="1">
    <source>
        <dbReference type="SAM" id="Phobius"/>
    </source>
</evidence>
<evidence type="ECO:0000313" key="3">
    <source>
        <dbReference type="Proteomes" id="UP000326759"/>
    </source>
</evidence>
<accession>A0A5N5ST05</accession>
<evidence type="ECO:0000313" key="2">
    <source>
        <dbReference type="EMBL" id="KAB7497045.1"/>
    </source>
</evidence>
<keyword evidence="1" id="KW-0472">Membrane</keyword>
<protein>
    <submittedName>
        <fullName evidence="2">Uncharacterized protein</fullName>
    </submittedName>
</protein>
<dbReference type="AlphaFoldDB" id="A0A5N5ST05"/>
<feature type="transmembrane region" description="Helical" evidence="1">
    <location>
        <begin position="14"/>
        <end position="36"/>
    </location>
</feature>
<organism evidence="2 3">
    <name type="scientific">Armadillidium nasatum</name>
    <dbReference type="NCBI Taxonomy" id="96803"/>
    <lineage>
        <taxon>Eukaryota</taxon>
        <taxon>Metazoa</taxon>
        <taxon>Ecdysozoa</taxon>
        <taxon>Arthropoda</taxon>
        <taxon>Crustacea</taxon>
        <taxon>Multicrustacea</taxon>
        <taxon>Malacostraca</taxon>
        <taxon>Eumalacostraca</taxon>
        <taxon>Peracarida</taxon>
        <taxon>Isopoda</taxon>
        <taxon>Oniscidea</taxon>
        <taxon>Crinocheta</taxon>
        <taxon>Armadillidiidae</taxon>
        <taxon>Armadillidium</taxon>
    </lineage>
</organism>
<comment type="caution">
    <text evidence="2">The sequence shown here is derived from an EMBL/GenBank/DDBJ whole genome shotgun (WGS) entry which is preliminary data.</text>
</comment>